<feature type="signal peptide" evidence="1">
    <location>
        <begin position="1"/>
        <end position="21"/>
    </location>
</feature>
<protein>
    <recommendedName>
        <fullName evidence="2">Protein kinase domain-containing protein</fullName>
    </recommendedName>
</protein>
<feature type="domain" description="Protein kinase" evidence="2">
    <location>
        <begin position="1"/>
        <end position="158"/>
    </location>
</feature>
<dbReference type="Gene3D" id="1.10.510.10">
    <property type="entry name" value="Transferase(Phosphotransferase) domain 1"/>
    <property type="match status" value="1"/>
</dbReference>
<dbReference type="GO" id="GO:0004672">
    <property type="term" value="F:protein kinase activity"/>
    <property type="evidence" value="ECO:0007669"/>
    <property type="project" value="InterPro"/>
</dbReference>
<evidence type="ECO:0000259" key="2">
    <source>
        <dbReference type="PROSITE" id="PS50011"/>
    </source>
</evidence>
<keyword evidence="1" id="KW-0732">Signal</keyword>
<dbReference type="EMBL" id="LCZI01001523">
    <property type="protein sequence ID" value="KKZ60592.1"/>
    <property type="molecule type" value="Genomic_DNA"/>
</dbReference>
<comment type="caution">
    <text evidence="3">The sequence shown here is derived from an EMBL/GenBank/DDBJ whole genome shotgun (WGS) entry which is preliminary data.</text>
</comment>
<gene>
    <name evidence="3" type="ORF">EMCG_04769</name>
</gene>
<reference evidence="4" key="1">
    <citation type="journal article" date="2015" name="PLoS Genet.">
        <title>The dynamic genome and transcriptome of the human fungal pathogen Blastomyces and close relative Emmonsia.</title>
        <authorList>
            <person name="Munoz J.F."/>
            <person name="Gauthier G.M."/>
            <person name="Desjardins C.A."/>
            <person name="Gallo J.E."/>
            <person name="Holder J."/>
            <person name="Sullivan T.D."/>
            <person name="Marty A.J."/>
            <person name="Carmen J.C."/>
            <person name="Chen Z."/>
            <person name="Ding L."/>
            <person name="Gujja S."/>
            <person name="Magrini V."/>
            <person name="Misas E."/>
            <person name="Mitreva M."/>
            <person name="Priest M."/>
            <person name="Saif S."/>
            <person name="Whiston E.A."/>
            <person name="Young S."/>
            <person name="Zeng Q."/>
            <person name="Goldman W.E."/>
            <person name="Mardis E.R."/>
            <person name="Taylor J.W."/>
            <person name="McEwen J.G."/>
            <person name="Clay O.K."/>
            <person name="Klein B.S."/>
            <person name="Cuomo C.A."/>
        </authorList>
    </citation>
    <scope>NUCLEOTIDE SEQUENCE [LARGE SCALE GENOMIC DNA]</scope>
    <source>
        <strain evidence="4">UAMH 3008</strain>
    </source>
</reference>
<sequence>MKFAITSAILFLTAIASTALALPTLVNLSRWLLGRKCRHAAMLLGLQKGGELDHRCPNVSLHQQGQNGDQHRIDAGESIAKVKVSALDDEIPKSKSEIHMQGVVHKHLRPANMLWNNELRRVLIIDFHRSDIYRRPMKKRVGSLKRSLDQVGMSKTTL</sequence>
<dbReference type="InterPro" id="IPR000719">
    <property type="entry name" value="Prot_kinase_dom"/>
</dbReference>
<accession>A0A0G2HR48</accession>
<organism evidence="3 4">
    <name type="scientific">[Emmonsia] crescens</name>
    <dbReference type="NCBI Taxonomy" id="73230"/>
    <lineage>
        <taxon>Eukaryota</taxon>
        <taxon>Fungi</taxon>
        <taxon>Dikarya</taxon>
        <taxon>Ascomycota</taxon>
        <taxon>Pezizomycotina</taxon>
        <taxon>Eurotiomycetes</taxon>
        <taxon>Eurotiomycetidae</taxon>
        <taxon>Onygenales</taxon>
        <taxon>Ajellomycetaceae</taxon>
        <taxon>Emergomyces</taxon>
    </lineage>
</organism>
<feature type="chain" id="PRO_5002545277" description="Protein kinase domain-containing protein" evidence="1">
    <location>
        <begin position="22"/>
        <end position="158"/>
    </location>
</feature>
<dbReference type="OrthoDB" id="2156052at2759"/>
<dbReference type="AlphaFoldDB" id="A0A0G2HR48"/>
<evidence type="ECO:0000313" key="4">
    <source>
        <dbReference type="Proteomes" id="UP000034164"/>
    </source>
</evidence>
<evidence type="ECO:0000313" key="3">
    <source>
        <dbReference type="EMBL" id="KKZ60592.1"/>
    </source>
</evidence>
<dbReference type="PROSITE" id="PS50011">
    <property type="entry name" value="PROTEIN_KINASE_DOM"/>
    <property type="match status" value="1"/>
</dbReference>
<dbReference type="Proteomes" id="UP000034164">
    <property type="component" value="Unassembled WGS sequence"/>
</dbReference>
<dbReference type="InterPro" id="IPR011009">
    <property type="entry name" value="Kinase-like_dom_sf"/>
</dbReference>
<proteinExistence type="predicted"/>
<dbReference type="SUPFAM" id="SSF56112">
    <property type="entry name" value="Protein kinase-like (PK-like)"/>
    <property type="match status" value="1"/>
</dbReference>
<evidence type="ECO:0000256" key="1">
    <source>
        <dbReference type="SAM" id="SignalP"/>
    </source>
</evidence>
<dbReference type="GO" id="GO:0005524">
    <property type="term" value="F:ATP binding"/>
    <property type="evidence" value="ECO:0007669"/>
    <property type="project" value="InterPro"/>
</dbReference>
<dbReference type="VEuPathDB" id="FungiDB:EMCG_04769"/>
<name>A0A0G2HR48_9EURO</name>